<keyword evidence="2" id="KW-1185">Reference proteome</keyword>
<evidence type="ECO:0000313" key="1">
    <source>
        <dbReference type="EMBL" id="ERK58604.1"/>
    </source>
</evidence>
<organism evidence="1 2">
    <name type="scientific">Gemella bergeri ATCC 700627</name>
    <dbReference type="NCBI Taxonomy" id="1321820"/>
    <lineage>
        <taxon>Bacteria</taxon>
        <taxon>Bacillati</taxon>
        <taxon>Bacillota</taxon>
        <taxon>Bacilli</taxon>
        <taxon>Bacillales</taxon>
        <taxon>Gemellaceae</taxon>
        <taxon>Gemella</taxon>
    </lineage>
</organism>
<dbReference type="Gene3D" id="1.25.40.10">
    <property type="entry name" value="Tetratricopeptide repeat domain"/>
    <property type="match status" value="1"/>
</dbReference>
<accession>U2QQX6</accession>
<evidence type="ECO:0008006" key="3">
    <source>
        <dbReference type="Google" id="ProtNLM"/>
    </source>
</evidence>
<proteinExistence type="predicted"/>
<dbReference type="RefSeq" id="WP_021753396.1">
    <property type="nucleotide sequence ID" value="NZ_KI271861.1"/>
</dbReference>
<sequence length="394" mass="46311">MDIQNFLEEFKDIDLEQLDREKQENFRSILFNNGLFEDALELSRIIYEQNKEEDDAIEGYVHNLMYLDKKDDALLILYNAEKTAPVLYLEGMIYKNDGLLEIAEDKFQQARSKTKHPEAIRSIDSELVSIYLETGRENKAKIMSERIFHEEPSAESFHLAFDNLFVMGLFEDAVDFYTRHGREYEDANLLFAVAYSYNQLKDIENSKMYLLKTIALDSEFVDSYLHLGHMSKGEEAKKYLEKYIELQGVAHSAYLHLISLYNDDKEYDKIRQLVKEVLTNMGISEETLYIAIYALKTLFEYDKIYSLYNEHAIIKDDPILLGAALNALSEEEDYIDFVEEEAVTYFEVLHDEPTYLETLKNVYELTGSKRVHEIIEHFEHHHHHGCSHDHHDEY</sequence>
<dbReference type="InterPro" id="IPR011990">
    <property type="entry name" value="TPR-like_helical_dom_sf"/>
</dbReference>
<reference evidence="1 2" key="1">
    <citation type="submission" date="2013-08" db="EMBL/GenBank/DDBJ databases">
        <authorList>
            <person name="Weinstock G."/>
            <person name="Sodergren E."/>
            <person name="Wylie T."/>
            <person name="Fulton L."/>
            <person name="Fulton R."/>
            <person name="Fronick C."/>
            <person name="O'Laughlin M."/>
            <person name="Godfrey J."/>
            <person name="Miner T."/>
            <person name="Herter B."/>
            <person name="Appelbaum E."/>
            <person name="Cordes M."/>
            <person name="Lek S."/>
            <person name="Wollam A."/>
            <person name="Pepin K.H."/>
            <person name="Palsikar V.B."/>
            <person name="Mitreva M."/>
            <person name="Wilson R.K."/>
        </authorList>
    </citation>
    <scope>NUCLEOTIDE SEQUENCE [LARGE SCALE GENOMIC DNA]</scope>
    <source>
        <strain evidence="1 2">ATCC 700627</strain>
    </source>
</reference>
<dbReference type="SUPFAM" id="SSF48452">
    <property type="entry name" value="TPR-like"/>
    <property type="match status" value="1"/>
</dbReference>
<dbReference type="HOGENOM" id="CLU_699718_0_0_9"/>
<evidence type="ECO:0000313" key="2">
    <source>
        <dbReference type="Proteomes" id="UP000016637"/>
    </source>
</evidence>
<comment type="caution">
    <text evidence="1">The sequence shown here is derived from an EMBL/GenBank/DDBJ whole genome shotgun (WGS) entry which is preliminary data.</text>
</comment>
<dbReference type="AlphaFoldDB" id="U2QQX6"/>
<name>U2QQX6_9BACL</name>
<dbReference type="EMBL" id="AWVP01000045">
    <property type="protein sequence ID" value="ERK58604.1"/>
    <property type="molecule type" value="Genomic_DNA"/>
</dbReference>
<dbReference type="PATRIC" id="fig|1321820.3.peg.734"/>
<dbReference type="Proteomes" id="UP000016637">
    <property type="component" value="Unassembled WGS sequence"/>
</dbReference>
<gene>
    <name evidence="1" type="ORF">HMPREF1983_00751</name>
</gene>
<dbReference type="eggNOG" id="ENOG5030502">
    <property type="taxonomic scope" value="Bacteria"/>
</dbReference>
<protein>
    <recommendedName>
        <fullName evidence="3">Tetratricopeptide repeat protein</fullName>
    </recommendedName>
</protein>